<sequence>MAKSEGQKQSLKHEKRLEKELGGKRTAASGAFWSRKGDVRTDDLLIEHKWTGKKSFSVKSDVLEKIVMEAILDSRTPILGVHLNGENYVLLTEYDFIELRNYRIEHECDTTTTPSGLGDTTPNAEG</sequence>
<name>A0A6J5N3Q4_9CAUD</name>
<gene>
    <name evidence="2" type="ORF">UFOVP621_128</name>
</gene>
<organism evidence="2">
    <name type="scientific">uncultured Caudovirales phage</name>
    <dbReference type="NCBI Taxonomy" id="2100421"/>
    <lineage>
        <taxon>Viruses</taxon>
        <taxon>Duplodnaviria</taxon>
        <taxon>Heunggongvirae</taxon>
        <taxon>Uroviricota</taxon>
        <taxon>Caudoviricetes</taxon>
        <taxon>Peduoviridae</taxon>
        <taxon>Maltschvirus</taxon>
        <taxon>Maltschvirus maltsch</taxon>
    </lineage>
</organism>
<feature type="compositionally biased region" description="Basic and acidic residues" evidence="1">
    <location>
        <begin position="11"/>
        <end position="23"/>
    </location>
</feature>
<dbReference type="EMBL" id="LR796586">
    <property type="protein sequence ID" value="CAB4153352.1"/>
    <property type="molecule type" value="Genomic_DNA"/>
</dbReference>
<accession>A0A6J5N3Q4</accession>
<protein>
    <submittedName>
        <fullName evidence="2">Uncharacterized protein</fullName>
    </submittedName>
</protein>
<evidence type="ECO:0000256" key="1">
    <source>
        <dbReference type="SAM" id="MobiDB-lite"/>
    </source>
</evidence>
<reference evidence="2" key="1">
    <citation type="submission" date="2020-04" db="EMBL/GenBank/DDBJ databases">
        <authorList>
            <person name="Chiriac C."/>
            <person name="Salcher M."/>
            <person name="Ghai R."/>
            <person name="Kavagutti S V."/>
        </authorList>
    </citation>
    <scope>NUCLEOTIDE SEQUENCE</scope>
</reference>
<evidence type="ECO:0000313" key="2">
    <source>
        <dbReference type="EMBL" id="CAB4153352.1"/>
    </source>
</evidence>
<proteinExistence type="predicted"/>
<feature type="region of interest" description="Disordered" evidence="1">
    <location>
        <begin position="1"/>
        <end position="24"/>
    </location>
</feature>